<evidence type="ECO:0000256" key="2">
    <source>
        <dbReference type="ARBA" id="ARBA00023125"/>
    </source>
</evidence>
<dbReference type="SUPFAM" id="SSF46785">
    <property type="entry name" value="Winged helix' DNA-binding domain"/>
    <property type="match status" value="1"/>
</dbReference>
<keyword evidence="1" id="KW-0805">Transcription regulation</keyword>
<keyword evidence="3" id="KW-0804">Transcription</keyword>
<dbReference type="SUPFAM" id="SSF53822">
    <property type="entry name" value="Periplasmic binding protein-like I"/>
    <property type="match status" value="1"/>
</dbReference>
<evidence type="ECO:0000313" key="5">
    <source>
        <dbReference type="EMBL" id="MDQ8195705.1"/>
    </source>
</evidence>
<dbReference type="PROSITE" id="PS50949">
    <property type="entry name" value="HTH_GNTR"/>
    <property type="match status" value="1"/>
</dbReference>
<dbReference type="InterPro" id="IPR036390">
    <property type="entry name" value="WH_DNA-bd_sf"/>
</dbReference>
<evidence type="ECO:0000259" key="4">
    <source>
        <dbReference type="PROSITE" id="PS50949"/>
    </source>
</evidence>
<dbReference type="SMART" id="SM00345">
    <property type="entry name" value="HTH_GNTR"/>
    <property type="match status" value="1"/>
</dbReference>
<keyword evidence="6" id="KW-1185">Reference proteome</keyword>
<keyword evidence="2" id="KW-0238">DNA-binding</keyword>
<protein>
    <submittedName>
        <fullName evidence="5">GntR family transcriptional regulator</fullName>
    </submittedName>
</protein>
<dbReference type="PANTHER" id="PTHR30146:SF109">
    <property type="entry name" value="HTH-TYPE TRANSCRIPTIONAL REGULATOR GALS"/>
    <property type="match status" value="1"/>
</dbReference>
<evidence type="ECO:0000313" key="6">
    <source>
        <dbReference type="Proteomes" id="UP001243717"/>
    </source>
</evidence>
<reference evidence="5 6" key="1">
    <citation type="submission" date="2023-04" db="EMBL/GenBank/DDBJ databases">
        <title>A novel bacteria isolated from coastal sediment.</title>
        <authorList>
            <person name="Liu X.-J."/>
            <person name="Du Z.-J."/>
        </authorList>
    </citation>
    <scope>NUCLEOTIDE SEQUENCE [LARGE SCALE GENOMIC DNA]</scope>
    <source>
        <strain evidence="5 6">SDUM461004</strain>
    </source>
</reference>
<accession>A0ABU1ALM4</accession>
<proteinExistence type="predicted"/>
<name>A0ABU1ALM4_9BACT</name>
<gene>
    <name evidence="5" type="ORF">QEH59_14820</name>
</gene>
<dbReference type="RefSeq" id="WP_308986156.1">
    <property type="nucleotide sequence ID" value="NZ_JARXIC010000030.1"/>
</dbReference>
<dbReference type="Proteomes" id="UP001243717">
    <property type="component" value="Unassembled WGS sequence"/>
</dbReference>
<dbReference type="Pfam" id="PF00392">
    <property type="entry name" value="GntR"/>
    <property type="match status" value="1"/>
</dbReference>
<dbReference type="InterPro" id="IPR036388">
    <property type="entry name" value="WH-like_DNA-bd_sf"/>
</dbReference>
<organism evidence="5 6">
    <name type="scientific">Thalassobacterium sedimentorum</name>
    <dbReference type="NCBI Taxonomy" id="3041258"/>
    <lineage>
        <taxon>Bacteria</taxon>
        <taxon>Pseudomonadati</taxon>
        <taxon>Verrucomicrobiota</taxon>
        <taxon>Opitutia</taxon>
        <taxon>Puniceicoccales</taxon>
        <taxon>Coraliomargaritaceae</taxon>
        <taxon>Thalassobacterium</taxon>
    </lineage>
</organism>
<comment type="caution">
    <text evidence="5">The sequence shown here is derived from an EMBL/GenBank/DDBJ whole genome shotgun (WGS) entry which is preliminary data.</text>
</comment>
<dbReference type="InterPro" id="IPR000524">
    <property type="entry name" value="Tscrpt_reg_HTH_GntR"/>
</dbReference>
<feature type="domain" description="HTH gntR-type" evidence="4">
    <location>
        <begin position="16"/>
        <end position="85"/>
    </location>
</feature>
<dbReference type="InterPro" id="IPR028082">
    <property type="entry name" value="Peripla_BP_I"/>
</dbReference>
<evidence type="ECO:0000256" key="1">
    <source>
        <dbReference type="ARBA" id="ARBA00023015"/>
    </source>
</evidence>
<dbReference type="CDD" id="cd06267">
    <property type="entry name" value="PBP1_LacI_sugar_binding-like"/>
    <property type="match status" value="1"/>
</dbReference>
<dbReference type="Gene3D" id="3.40.50.2300">
    <property type="match status" value="2"/>
</dbReference>
<dbReference type="PANTHER" id="PTHR30146">
    <property type="entry name" value="LACI-RELATED TRANSCRIPTIONAL REPRESSOR"/>
    <property type="match status" value="1"/>
</dbReference>
<sequence>MKKSLPPFVRDSASSLPLHRQVEQWLRLQIEAGGFMPGDALPPRKEFCKMLGGINHLTIRQGVNALIRDGLLFSIPGRGIFVAERKGKPLSVGVVLPSIDDEFTHALVASIQDVFAKLSEEGESLIRPVLFDSRRDAQQEIDSISHLMDLPLDGAIVFPVDHGDMLEKLVQLKVDNFPLVLVGWVPGIKFNSVTSDDYAGAFEATSYLLRQGRQRLAWIGNRKSVYSVASRFEGFRDALSDHGVLYDRKLLGELVQVSPTMPIEDSLSDILDHLLAQDPRPDAFVCVNDYFALACIKELAKRNIRVPEDISIVGYDDIKAAANGKPSLTTVRNPMRELGEAAAELLVECIHDSTRDPEEIVLPVNLIVRDSAG</sequence>
<dbReference type="EMBL" id="JARXIC010000030">
    <property type="protein sequence ID" value="MDQ8195705.1"/>
    <property type="molecule type" value="Genomic_DNA"/>
</dbReference>
<evidence type="ECO:0000256" key="3">
    <source>
        <dbReference type="ARBA" id="ARBA00023163"/>
    </source>
</evidence>
<dbReference type="InterPro" id="IPR046335">
    <property type="entry name" value="LacI/GalR-like_sensor"/>
</dbReference>
<dbReference type="Pfam" id="PF13377">
    <property type="entry name" value="Peripla_BP_3"/>
    <property type="match status" value="1"/>
</dbReference>
<dbReference type="Gene3D" id="1.10.10.10">
    <property type="entry name" value="Winged helix-like DNA-binding domain superfamily/Winged helix DNA-binding domain"/>
    <property type="match status" value="1"/>
</dbReference>
<dbReference type="CDD" id="cd07377">
    <property type="entry name" value="WHTH_GntR"/>
    <property type="match status" value="1"/>
</dbReference>